<proteinExistence type="predicted"/>
<dbReference type="EMBL" id="MU266498">
    <property type="protein sequence ID" value="KAH7922105.1"/>
    <property type="molecule type" value="Genomic_DNA"/>
</dbReference>
<keyword evidence="2" id="KW-1185">Reference proteome</keyword>
<protein>
    <submittedName>
        <fullName evidence="1">Uncharacterized protein</fullName>
    </submittedName>
</protein>
<sequence length="2463" mass="270758">MHVADDSHVELCKALLNGYIHTELPDLSYSRLHDSPVVQTSTRPFDSQFGPIPDHDDADPLLLVVLSKILGQYCSVSDILIGVSAADDIDSFLPIRVNWDDDTTWKDAISKVRTALGGAVPSVPLSTIRQALDLNDKQTPFVAFFQVNAHQDRVENANIAPILSTSPSDRSLSLHSASERVHASVATVLLAQIAALASHATAYPTSQLAVSATLPADLLSITERLSTRDRARFYSHIPPVRIATDFFLPHVRAFPDAPAVRWYPSLSQDGPIDGLEFESEFLTYAELHHGANKFARWLLARGLKKEDRVALCMDRNLHFHIAMIGIMRAGGCYVPIDPELPTERKAYIASDSGARFVLLSTPSQSPDVFGDISIDLTADDIQRHIEDMSDADLDIATSEGLAFMLYTSGTTGNPKGCLLTHEGLTEVIWSLSSFAADVRLDNIRDGRYLGVASIAFDVHIQEFLVPLALGMVFLCAPRSLLLENLPFYLKHLEISHVGIVPSLIDATMGAMEEEEMGDGMKLRYIASGGEKMSDSILDKWASHPKVKLANYYGPSEVTIGCAGRFMDPSTPKGNIGPAFANVDAYVVDARLNILPRGGIGELVVAGPLVGRGYKGRPDLTAKAFLEWPHPGSWAYRTGDLVRMMPDGTLEITGRIDTQIKLRGVRIEAEGVSAVLQRSARASFELTADVGTVLGTHQAIGGGSAPQLVSFIAWDTTVPIVTRRTAIPHVVPPVEGLLRALRDACERELASYMRPSHVIPLSWLPLNANGKADSKVLSRLFGELAFDTLIELTQDSAAGSSPQVAQRPPTDLEKKIISLLERHCKVSPDSLNARSNFFACGMDSLSLVRLSSEIKKSIGKPISAADMMRMATVEAVADFLQAPGDTPAQSSLPSEVERFSSTWRDEVTKTYSSLDIERILPPLPVQEGVLYTSEASPNMFVQHVIMNVHDDAQVLKLRQSWEEAMCEVEILRTVFFFTRAFVQVVLRPEACQLRWAEKSASVDDSSFGEWFFEEEAAPIAEEINGAVSSHPPFGVSVYRSAHFTRVVLSIHHALFDGISLPQLLKRVEDIYYGKSRPSTAPMARILDAMSRVDAQLARDYWKSTFDGFNWSGLSPRAPSPSIKPTRKVIPFDVPLSTLNSKLAAHQVTLQALLTCTYASLLATHLHQSGDVVFGVIRSGRLLSVDGIDGALCPTLSVLPARVDFNKSGEVLQNIQRDISASVQFESVSLGKVQSWVNPGDSLFDTLFSVSVKDETQFEAWNVLRSELPRPDFVLSVEVIMDPANDCLVLHAAYYDADLEVDGVSALLADFEKAAIDLAENGKPRVLPNSGLHHPVPRPVVPGESTELEGPPESNGLDNEEDLRPLKAIVAQFLAVPSELLAAKTSLIAFGLDSIKSVGLSRKLRAEGFNIPATEVMRRPSLLELRKFIATSSQSGDDRRRDDRAGVLFREECQRLSGNLDVPSIKLCDDDEVAIYPATVLQAGMLSQTVSSSGKLYVHGFPLQLSKDVEIDRLQQAWRLAVDRFDILRTTFHFCVDLGSWAQAIHSSSRLDWREETYHPSECIDKRLDDLLLSTDLSNETAFHRPLVYLRLWRPESTVEDATTYLVLVMHHALYDGLSLARLLEEVDGIYHTQGGPRPVQFADVLPQMFEQERMGTSFWVQRLRGYHPEPPRQSIPVEASSSHAISRAIAFDPASLENILTTAAVTPQCLGQASLAKLLAELSSSRDVVFGHVVSGRSFANSEDVIGPLLNTVPCRVRFNGSTTNRDLLRSVQRDNVAALRWQHASLRAIQSRMNVGSLWDSLFLFQPTQSSGPTSSLWHLSDSSKFDVKLQYPLNIEFYHTESGFLVKAACLSSFRDKDGLTQALNRLEEILRVIVNHPDDNAAADLAGIVISDSTSPPVEPNAPDKQPPESSEEPTRLPPAVLEVLSQVAHRPPETLDLDRSLAALGIDSISAIQLSAKCRKAGFSLSIADIIGSRTIRELVAKLGTTDATAIRRPSHSVPIVPLAESKAIAARFPQKMRDAIESVTVATSGMKWLIAAWQRSGGTRAQHVFPYKLPADFDATKLRASWKELLGRHAILRSTFASADENSEPRLVTFKAQSIDDRWDDESLSKSSSEVEALASKMREVVSSSVPLSEPQSKALLLHSPQETYLLIRLHHFQYDAWSLQLIVDDLSRIYQDKASSASTNLGAFQAAFAGTPDRLEEQKSYWQEVMPSPFQPVFFPAMCETNEFTRTRRTICTVRGAVAGAAGYEERARSHDLSLQVVLLACWASAQSSYTSSDSATFGLWHAGRTGSVDDIDTLALPCMNVLPIHVPIQGSTILDVARRIQDDLRRRTAVVEQSDLEMVDGWVGGEKKPLCNVFVNVVKVAPDVDKADQLLKTVPIPYFLPDAVPTQKVAVIDRLPVTELLQDDVMIDIVTDEELDSIAVSVECASNMMSTKQAEVMIDRWSEMVQDCWASAT</sequence>
<evidence type="ECO:0000313" key="1">
    <source>
        <dbReference type="EMBL" id="KAH7922105.1"/>
    </source>
</evidence>
<evidence type="ECO:0000313" key="2">
    <source>
        <dbReference type="Proteomes" id="UP000790709"/>
    </source>
</evidence>
<reference evidence="1" key="1">
    <citation type="journal article" date="2021" name="New Phytol.">
        <title>Evolutionary innovations through gain and loss of genes in the ectomycorrhizal Boletales.</title>
        <authorList>
            <person name="Wu G."/>
            <person name="Miyauchi S."/>
            <person name="Morin E."/>
            <person name="Kuo A."/>
            <person name="Drula E."/>
            <person name="Varga T."/>
            <person name="Kohler A."/>
            <person name="Feng B."/>
            <person name="Cao Y."/>
            <person name="Lipzen A."/>
            <person name="Daum C."/>
            <person name="Hundley H."/>
            <person name="Pangilinan J."/>
            <person name="Johnson J."/>
            <person name="Barry K."/>
            <person name="LaButti K."/>
            <person name="Ng V."/>
            <person name="Ahrendt S."/>
            <person name="Min B."/>
            <person name="Choi I.G."/>
            <person name="Park H."/>
            <person name="Plett J.M."/>
            <person name="Magnuson J."/>
            <person name="Spatafora J.W."/>
            <person name="Nagy L.G."/>
            <person name="Henrissat B."/>
            <person name="Grigoriev I.V."/>
            <person name="Yang Z.L."/>
            <person name="Xu J."/>
            <person name="Martin F.M."/>
        </authorList>
    </citation>
    <scope>NUCLEOTIDE SEQUENCE</scope>
    <source>
        <strain evidence="1">KUC20120723A-06</strain>
    </source>
</reference>
<gene>
    <name evidence="1" type="ORF">BV22DRAFT_1037866</name>
</gene>
<name>A0ACB8B8S9_9AGAM</name>
<accession>A0ACB8B8S9</accession>
<comment type="caution">
    <text evidence="1">The sequence shown here is derived from an EMBL/GenBank/DDBJ whole genome shotgun (WGS) entry which is preliminary data.</text>
</comment>
<organism evidence="1 2">
    <name type="scientific">Leucogyrophana mollusca</name>
    <dbReference type="NCBI Taxonomy" id="85980"/>
    <lineage>
        <taxon>Eukaryota</taxon>
        <taxon>Fungi</taxon>
        <taxon>Dikarya</taxon>
        <taxon>Basidiomycota</taxon>
        <taxon>Agaricomycotina</taxon>
        <taxon>Agaricomycetes</taxon>
        <taxon>Agaricomycetidae</taxon>
        <taxon>Boletales</taxon>
        <taxon>Boletales incertae sedis</taxon>
        <taxon>Leucogyrophana</taxon>
    </lineage>
</organism>
<dbReference type="Proteomes" id="UP000790709">
    <property type="component" value="Unassembled WGS sequence"/>
</dbReference>